<dbReference type="InterPro" id="IPR045180">
    <property type="entry name" value="La_dom_prot"/>
</dbReference>
<dbReference type="Proteomes" id="UP000688137">
    <property type="component" value="Unassembled WGS sequence"/>
</dbReference>
<dbReference type="Pfam" id="PF05383">
    <property type="entry name" value="La"/>
    <property type="match status" value="1"/>
</dbReference>
<dbReference type="EMBL" id="CAJJDM010000049">
    <property type="protein sequence ID" value="CAD8072343.1"/>
    <property type="molecule type" value="Genomic_DNA"/>
</dbReference>
<gene>
    <name evidence="5" type="ORF">PPRIM_AZ9-3.1.T0490076</name>
</gene>
<dbReference type="PANTHER" id="PTHR22792:SF62">
    <property type="entry name" value="LA-RELATED PROTEIN 7"/>
    <property type="match status" value="1"/>
</dbReference>
<dbReference type="PANTHER" id="PTHR22792">
    <property type="entry name" value="LUPUS LA PROTEIN-RELATED"/>
    <property type="match status" value="1"/>
</dbReference>
<dbReference type="CDD" id="cd00590">
    <property type="entry name" value="RRM_SF"/>
    <property type="match status" value="1"/>
</dbReference>
<feature type="domain" description="RRM" evidence="3">
    <location>
        <begin position="134"/>
        <end position="208"/>
    </location>
</feature>
<accession>A0A8S1M3F5</accession>
<sequence length="313" mass="36953">MKNINQFQSLDCQLGDQYDPTAKIVVSSRQEKDDYLLPKICKQIEFYLGDANLLHDNYFRRLLQENQGWIPLEAFLQCNKIKVILRNYPKGSKQQVLILIYALKRSDILEVDEDRNMVKRKIPFVDNSHFMDERTIYVENIPRVVDQQLLHQIFSRIDKQVLQVKKFDTYGFITFLNIESVNKAIQVFNNLIPKEIMEREIMIKGGLRVMSKIDWLNYKNQCKQLKQKKNNELIEEPVKLKIKQIQTKDLKIEELRIAVGHAVNPRLVKHINIDSETCVIECANQFAADSIKLNIFRIQNYDDRFYNSLLDIS</sequence>
<evidence type="ECO:0000313" key="6">
    <source>
        <dbReference type="Proteomes" id="UP000688137"/>
    </source>
</evidence>
<evidence type="ECO:0000259" key="4">
    <source>
        <dbReference type="PROSITE" id="PS50961"/>
    </source>
</evidence>
<dbReference type="OMA" id="FMDERTI"/>
<dbReference type="AlphaFoldDB" id="A0A8S1M3F5"/>
<dbReference type="SMART" id="SM00360">
    <property type="entry name" value="RRM"/>
    <property type="match status" value="1"/>
</dbReference>
<evidence type="ECO:0000313" key="5">
    <source>
        <dbReference type="EMBL" id="CAD8072343.1"/>
    </source>
</evidence>
<dbReference type="PROSITE" id="PS50102">
    <property type="entry name" value="RRM"/>
    <property type="match status" value="1"/>
</dbReference>
<protein>
    <recommendedName>
        <fullName evidence="7">HTH La-type RNA-binding domain-containing protein</fullName>
    </recommendedName>
</protein>
<dbReference type="CDD" id="cd07323">
    <property type="entry name" value="LAM"/>
    <property type="match status" value="1"/>
</dbReference>
<dbReference type="InterPro" id="IPR006630">
    <property type="entry name" value="La_HTH"/>
</dbReference>
<dbReference type="InterPro" id="IPR000504">
    <property type="entry name" value="RRM_dom"/>
</dbReference>
<dbReference type="GO" id="GO:0003723">
    <property type="term" value="F:RNA binding"/>
    <property type="evidence" value="ECO:0007669"/>
    <property type="project" value="UniProtKB-UniRule"/>
</dbReference>
<proteinExistence type="predicted"/>
<evidence type="ECO:0000259" key="3">
    <source>
        <dbReference type="PROSITE" id="PS50102"/>
    </source>
</evidence>
<evidence type="ECO:0008006" key="7">
    <source>
        <dbReference type="Google" id="ProtNLM"/>
    </source>
</evidence>
<organism evidence="5 6">
    <name type="scientific">Paramecium primaurelia</name>
    <dbReference type="NCBI Taxonomy" id="5886"/>
    <lineage>
        <taxon>Eukaryota</taxon>
        <taxon>Sar</taxon>
        <taxon>Alveolata</taxon>
        <taxon>Ciliophora</taxon>
        <taxon>Intramacronucleata</taxon>
        <taxon>Oligohymenophorea</taxon>
        <taxon>Peniculida</taxon>
        <taxon>Parameciidae</taxon>
        <taxon>Paramecium</taxon>
    </lineage>
</organism>
<keyword evidence="1 2" id="KW-0694">RNA-binding</keyword>
<dbReference type="PROSITE" id="PS50961">
    <property type="entry name" value="HTH_LA"/>
    <property type="match status" value="1"/>
</dbReference>
<evidence type="ECO:0000256" key="1">
    <source>
        <dbReference type="ARBA" id="ARBA00022884"/>
    </source>
</evidence>
<comment type="caution">
    <text evidence="5">The sequence shown here is derived from an EMBL/GenBank/DDBJ whole genome shotgun (WGS) entry which is preliminary data.</text>
</comment>
<keyword evidence="6" id="KW-1185">Reference proteome</keyword>
<name>A0A8S1M3F5_PARPR</name>
<dbReference type="SMART" id="SM00715">
    <property type="entry name" value="LA"/>
    <property type="match status" value="1"/>
</dbReference>
<reference evidence="5" key="1">
    <citation type="submission" date="2021-01" db="EMBL/GenBank/DDBJ databases">
        <authorList>
            <consortium name="Genoscope - CEA"/>
            <person name="William W."/>
        </authorList>
    </citation>
    <scope>NUCLEOTIDE SEQUENCE</scope>
</reference>
<dbReference type="Pfam" id="PF00076">
    <property type="entry name" value="RRM_1"/>
    <property type="match status" value="1"/>
</dbReference>
<feature type="domain" description="HTH La-type RNA-binding" evidence="4">
    <location>
        <begin position="30"/>
        <end position="128"/>
    </location>
</feature>
<evidence type="ECO:0000256" key="2">
    <source>
        <dbReference type="PROSITE-ProRule" id="PRU00332"/>
    </source>
</evidence>